<proteinExistence type="predicted"/>
<keyword evidence="2" id="KW-1185">Reference proteome</keyword>
<dbReference type="STRING" id="414684.RC1_3772"/>
<evidence type="ECO:0000313" key="1">
    <source>
        <dbReference type="EMBL" id="ACJ01115.1"/>
    </source>
</evidence>
<accession>B6IXU1</accession>
<dbReference type="OrthoDB" id="7368853at2"/>
<reference evidence="1 2" key="1">
    <citation type="journal article" date="2010" name="BMC Genomics">
        <title>Metabolic flexibility revealed in the genome of the cyst-forming alpha-1 proteobacterium Rhodospirillum centenum.</title>
        <authorList>
            <person name="Lu Y.K."/>
            <person name="Marden J."/>
            <person name="Han M."/>
            <person name="Swingley W.D."/>
            <person name="Mastrian S.D."/>
            <person name="Chowdhury S.R."/>
            <person name="Hao J."/>
            <person name="Helmy T."/>
            <person name="Kim S."/>
            <person name="Kurdoglu A.A."/>
            <person name="Matthies H.J."/>
            <person name="Rollo D."/>
            <person name="Stothard P."/>
            <person name="Blankenship R.E."/>
            <person name="Bauer C.E."/>
            <person name="Touchman J.W."/>
        </authorList>
    </citation>
    <scope>NUCLEOTIDE SEQUENCE [LARGE SCALE GENOMIC DNA]</scope>
    <source>
        <strain evidence="2">ATCC 51521 / SW</strain>
    </source>
</reference>
<dbReference type="RefSeq" id="WP_012568888.1">
    <property type="nucleotide sequence ID" value="NC_011420.2"/>
</dbReference>
<evidence type="ECO:0000313" key="2">
    <source>
        <dbReference type="Proteomes" id="UP000001591"/>
    </source>
</evidence>
<dbReference type="HOGENOM" id="CLU_651922_0_0_5"/>
<sequence length="421" mass="44201">MSDVLLRALRLVDGALAAGDTETATGVARSLSEAGARDSMKPGVLAELMVANGLYREAEPMLRTLADSEDDPAPPLLLGHLHGLLGLDAEAARFQALGTARAGDQVRRQIAALAAMEGPILVGPWIGDVSHEILYWIPFLRRMADDFGLPAGRCIAVCRGGSGGWYADLFDRTLDLADVYPDGRLGPMLSERVDVAGYLNQYAMADVDGTILQDCADHLGLAQCHVLHPSIMFQVLRHYWTGTAPLDHALSLLAPYPAGWPAGSGAAAPLADLATRFDIGDSFAPSDYNANFTASIAFGVEGLTLVDLATLVPGGEQSLRLPDDAALVQPVLDGVPAAPLAVQTAALAQARAFAGSLGPYCYLALAMGKPAFAAIDAYPVSQAPHVRLAARLAGAPGARLSIIHGEDWDRWSQALSAIRAA</sequence>
<name>B6IXU1_RHOCS</name>
<dbReference type="AlphaFoldDB" id="B6IXU1"/>
<dbReference type="KEGG" id="rce:RC1_3772"/>
<dbReference type="Proteomes" id="UP000001591">
    <property type="component" value="Chromosome"/>
</dbReference>
<protein>
    <submittedName>
        <fullName evidence="1">Uncharacterized protein</fullName>
    </submittedName>
</protein>
<organism evidence="1 2">
    <name type="scientific">Rhodospirillum centenum (strain ATCC 51521 / SW)</name>
    <dbReference type="NCBI Taxonomy" id="414684"/>
    <lineage>
        <taxon>Bacteria</taxon>
        <taxon>Pseudomonadati</taxon>
        <taxon>Pseudomonadota</taxon>
        <taxon>Alphaproteobacteria</taxon>
        <taxon>Rhodospirillales</taxon>
        <taxon>Rhodospirillaceae</taxon>
        <taxon>Rhodospirillum</taxon>
    </lineage>
</organism>
<dbReference type="EMBL" id="CP000613">
    <property type="protein sequence ID" value="ACJ01115.1"/>
    <property type="molecule type" value="Genomic_DNA"/>
</dbReference>
<gene>
    <name evidence="1" type="ordered locus">RC1_3772</name>
</gene>